<dbReference type="InterPro" id="IPR007386">
    <property type="entry name" value="DUF447_N"/>
</dbReference>
<protein>
    <recommendedName>
        <fullName evidence="5">DUF447 family protein</fullName>
    </recommendedName>
</protein>
<dbReference type="Proteomes" id="UP000187735">
    <property type="component" value="Chromosome"/>
</dbReference>
<dbReference type="KEGG" id="fmr:Fuma_00727"/>
<dbReference type="Pfam" id="PF04289">
    <property type="entry name" value="DUF447_N"/>
    <property type="match status" value="1"/>
</dbReference>
<dbReference type="AlphaFoldDB" id="A0A1P8WAR8"/>
<gene>
    <name evidence="3" type="ORF">Fuma_00727</name>
</gene>
<feature type="domain" description="DUF447" evidence="2">
    <location>
        <begin position="128"/>
        <end position="180"/>
    </location>
</feature>
<evidence type="ECO:0000259" key="2">
    <source>
        <dbReference type="Pfam" id="PF20766"/>
    </source>
</evidence>
<proteinExistence type="predicted"/>
<dbReference type="RefSeq" id="WP_077022947.1">
    <property type="nucleotide sequence ID" value="NZ_CP017641.1"/>
</dbReference>
<dbReference type="EMBL" id="CP017641">
    <property type="protein sequence ID" value="APZ91141.1"/>
    <property type="molecule type" value="Genomic_DNA"/>
</dbReference>
<sequence>MIVEGLLTSTDSAGTINVAPMGPIVHGDFTTFTLRPFAGSTTFENLQAQKCGVFHVVDRVNVIAEAAIRRLKDIPATVAASKVNGFVLQDCCRWFEFKITDIDTSEQRSVMTANVIHTGNRRPFHGFNRARHAVIEAAILATRVHLLPAADVQTQLGFLQSAVEKTGGAEETAAFTMLVEHIQQHYAGAAVA</sequence>
<evidence type="ECO:0008006" key="5">
    <source>
        <dbReference type="Google" id="ProtNLM"/>
    </source>
</evidence>
<organism evidence="3 4">
    <name type="scientific">Fuerstiella marisgermanici</name>
    <dbReference type="NCBI Taxonomy" id="1891926"/>
    <lineage>
        <taxon>Bacteria</taxon>
        <taxon>Pseudomonadati</taxon>
        <taxon>Planctomycetota</taxon>
        <taxon>Planctomycetia</taxon>
        <taxon>Planctomycetales</taxon>
        <taxon>Planctomycetaceae</taxon>
        <taxon>Fuerstiella</taxon>
    </lineage>
</organism>
<dbReference type="Gene3D" id="1.20.58.290">
    <property type="entry name" value="Hypothetical membrane protein ta0354_69_121"/>
    <property type="match status" value="1"/>
</dbReference>
<evidence type="ECO:0000313" key="3">
    <source>
        <dbReference type="EMBL" id="APZ91141.1"/>
    </source>
</evidence>
<dbReference type="InterPro" id="IPR012349">
    <property type="entry name" value="Split_barrel_FMN-bd"/>
</dbReference>
<name>A0A1P8WAR8_9PLAN</name>
<dbReference type="Pfam" id="PF20766">
    <property type="entry name" value="DUF447_C"/>
    <property type="match status" value="1"/>
</dbReference>
<dbReference type="OrthoDB" id="2112021at2"/>
<feature type="domain" description="DUF447" evidence="1">
    <location>
        <begin position="4"/>
        <end position="119"/>
    </location>
</feature>
<dbReference type="SUPFAM" id="SSF50475">
    <property type="entry name" value="FMN-binding split barrel"/>
    <property type="match status" value="1"/>
</dbReference>
<dbReference type="InterPro" id="IPR049288">
    <property type="entry name" value="DUF447_C"/>
</dbReference>
<dbReference type="Gene3D" id="2.30.110.10">
    <property type="entry name" value="Electron Transport, Fmn-binding Protein, Chain A"/>
    <property type="match status" value="1"/>
</dbReference>
<dbReference type="STRING" id="1891926.Fuma_00727"/>
<keyword evidence="4" id="KW-1185">Reference proteome</keyword>
<accession>A0A1P8WAR8</accession>
<evidence type="ECO:0000313" key="4">
    <source>
        <dbReference type="Proteomes" id="UP000187735"/>
    </source>
</evidence>
<reference evidence="3 4" key="1">
    <citation type="journal article" date="2016" name="Front. Microbiol.">
        <title>Fuerstia marisgermanicae gen. nov., sp. nov., an Unusual Member of the Phylum Planctomycetes from the German Wadden Sea.</title>
        <authorList>
            <person name="Kohn T."/>
            <person name="Heuer A."/>
            <person name="Jogler M."/>
            <person name="Vollmers J."/>
            <person name="Boedeker C."/>
            <person name="Bunk B."/>
            <person name="Rast P."/>
            <person name="Borchert D."/>
            <person name="Glockner I."/>
            <person name="Freese H.M."/>
            <person name="Klenk H.P."/>
            <person name="Overmann J."/>
            <person name="Kaster A.K."/>
            <person name="Rohde M."/>
            <person name="Wiegand S."/>
            <person name="Jogler C."/>
        </authorList>
    </citation>
    <scope>NUCLEOTIDE SEQUENCE [LARGE SCALE GENOMIC DNA]</scope>
    <source>
        <strain evidence="3 4">NH11</strain>
    </source>
</reference>
<evidence type="ECO:0000259" key="1">
    <source>
        <dbReference type="Pfam" id="PF04289"/>
    </source>
</evidence>